<dbReference type="InterPro" id="IPR023198">
    <property type="entry name" value="PGP-like_dom2"/>
</dbReference>
<reference evidence="2" key="1">
    <citation type="submission" date="2016-10" db="EMBL/GenBank/DDBJ databases">
        <authorList>
            <person name="Varghese N."/>
            <person name="Submissions S."/>
        </authorList>
    </citation>
    <scope>NUCLEOTIDE SEQUENCE [LARGE SCALE GENOMIC DNA]</scope>
    <source>
        <strain evidence="2">DSM 25751</strain>
    </source>
</reference>
<dbReference type="InterPro" id="IPR052550">
    <property type="entry name" value="Pyrimidine_5'-ntase_YjjG"/>
</dbReference>
<dbReference type="AlphaFoldDB" id="A0A1H6UBX8"/>
<dbReference type="SFLD" id="SFLDG01129">
    <property type="entry name" value="C1.5:_HAD__Beta-PGM__Phosphata"/>
    <property type="match status" value="1"/>
</dbReference>
<dbReference type="SFLD" id="SFLDG01135">
    <property type="entry name" value="C1.5.6:_HAD__Beta-PGM__Phospha"/>
    <property type="match status" value="1"/>
</dbReference>
<dbReference type="InterPro" id="IPR006439">
    <property type="entry name" value="HAD-SF_hydro_IA"/>
</dbReference>
<dbReference type="RefSeq" id="WP_091635295.1">
    <property type="nucleotide sequence ID" value="NZ_FNYW01000026.1"/>
</dbReference>
<accession>A0A1H6UBX8</accession>
<dbReference type="PRINTS" id="PR00413">
    <property type="entry name" value="HADHALOGNASE"/>
</dbReference>
<dbReference type="InterPro" id="IPR041492">
    <property type="entry name" value="HAD_2"/>
</dbReference>
<dbReference type="InterPro" id="IPR036412">
    <property type="entry name" value="HAD-like_sf"/>
</dbReference>
<protein>
    <submittedName>
        <fullName evidence="1">2-haloacid dehalogenase</fullName>
    </submittedName>
</protein>
<evidence type="ECO:0000313" key="2">
    <source>
        <dbReference type="Proteomes" id="UP000198564"/>
    </source>
</evidence>
<proteinExistence type="predicted"/>
<dbReference type="GO" id="GO:0008253">
    <property type="term" value="F:5'-nucleotidase activity"/>
    <property type="evidence" value="ECO:0007669"/>
    <property type="project" value="InterPro"/>
</dbReference>
<dbReference type="OrthoDB" id="9802350at2"/>
<name>A0A1H6UBX8_9LACT</name>
<gene>
    <name evidence="1" type="ORF">SAMN04488113_1265</name>
</gene>
<dbReference type="Gene3D" id="1.10.150.240">
    <property type="entry name" value="Putative phosphatase, domain 2"/>
    <property type="match status" value="1"/>
</dbReference>
<sequence>MKYKKLIFDLDNTILDFRDTEEKALRKIISAYNLPYTEDTIQSYKGINHDLWQKLEQGKITREKLFASRFFLFLERFGITVDGKKVDTMYRNALSEGFLMMKNAHEVLTTLKNNGYKLYAGTNGVASTQRQRLAGANLNHFFEEIFISEEIGVEKPDPFFFQYIFDTLNSHNNGEYLMIGDSLSSDIKGAKNIGIDSVWYNFDHVKDYPSTVQSTYTITDLLELLPLFGIEKDGK</sequence>
<organism evidence="1 2">
    <name type="scientific">Alkalibacterium gilvum</name>
    <dbReference type="NCBI Taxonomy" id="1130080"/>
    <lineage>
        <taxon>Bacteria</taxon>
        <taxon>Bacillati</taxon>
        <taxon>Bacillota</taxon>
        <taxon>Bacilli</taxon>
        <taxon>Lactobacillales</taxon>
        <taxon>Carnobacteriaceae</taxon>
        <taxon>Alkalibacterium</taxon>
    </lineage>
</organism>
<dbReference type="NCBIfam" id="TIGR02254">
    <property type="entry name" value="YjjG_YfnB"/>
    <property type="match status" value="1"/>
</dbReference>
<dbReference type="InterPro" id="IPR011951">
    <property type="entry name" value="HAD-SF_hydro_IA_YjjG/PynA"/>
</dbReference>
<dbReference type="Proteomes" id="UP000198564">
    <property type="component" value="Unassembled WGS sequence"/>
</dbReference>
<dbReference type="STRING" id="1130080.SAMN04488113_1265"/>
<dbReference type="NCBIfam" id="TIGR01549">
    <property type="entry name" value="HAD-SF-IA-v1"/>
    <property type="match status" value="1"/>
</dbReference>
<dbReference type="SFLD" id="SFLDS00003">
    <property type="entry name" value="Haloacid_Dehalogenase"/>
    <property type="match status" value="1"/>
</dbReference>
<dbReference type="InterPro" id="IPR023214">
    <property type="entry name" value="HAD_sf"/>
</dbReference>
<evidence type="ECO:0000313" key="1">
    <source>
        <dbReference type="EMBL" id="SEI85710.1"/>
    </source>
</evidence>
<dbReference type="PANTHER" id="PTHR47478:SF1">
    <property type="entry name" value="PYRIMIDINE 5'-NUCLEOTIDASE YJJG"/>
    <property type="match status" value="1"/>
</dbReference>
<dbReference type="PANTHER" id="PTHR47478">
    <property type="match status" value="1"/>
</dbReference>
<dbReference type="Gene3D" id="3.40.50.1000">
    <property type="entry name" value="HAD superfamily/HAD-like"/>
    <property type="match status" value="1"/>
</dbReference>
<dbReference type="Pfam" id="PF13419">
    <property type="entry name" value="HAD_2"/>
    <property type="match status" value="1"/>
</dbReference>
<dbReference type="EMBL" id="FNYW01000026">
    <property type="protein sequence ID" value="SEI85710.1"/>
    <property type="molecule type" value="Genomic_DNA"/>
</dbReference>
<keyword evidence="2" id="KW-1185">Reference proteome</keyword>
<dbReference type="SUPFAM" id="SSF56784">
    <property type="entry name" value="HAD-like"/>
    <property type="match status" value="1"/>
</dbReference>